<feature type="transmembrane region" description="Helical" evidence="10">
    <location>
        <begin position="111"/>
        <end position="130"/>
    </location>
</feature>
<dbReference type="GO" id="GO:0008654">
    <property type="term" value="P:phospholipid biosynthetic process"/>
    <property type="evidence" value="ECO:0007669"/>
    <property type="project" value="UniProtKB-UniRule"/>
</dbReference>
<comment type="catalytic activity">
    <reaction evidence="10">
        <text>an acyl phosphate + sn-glycerol 3-phosphate = a 1-acyl-sn-glycero-3-phosphate + phosphate</text>
        <dbReference type="Rhea" id="RHEA:34075"/>
        <dbReference type="ChEBI" id="CHEBI:43474"/>
        <dbReference type="ChEBI" id="CHEBI:57597"/>
        <dbReference type="ChEBI" id="CHEBI:57970"/>
        <dbReference type="ChEBI" id="CHEBI:59918"/>
        <dbReference type="EC" id="2.3.1.275"/>
    </reaction>
</comment>
<keyword evidence="6 10" id="KW-0443">Lipid metabolism</keyword>
<sequence>MMLLLAALLGYLSGSVPYGLLLTRAAGLGDIRQIGSGNIGATNVLRTGNKKVAAATLLLDALKGVVPVLLLGALWGREAGLVAGLAALVGHLFPVWLGFKGGKGVATGAGVLLAAAWWVGLVCAVIWLVMAKVTRISSASALTACAAAPVVALLSGDFLLAGFALVLALLIIARHHENIRRLMAGTEPRIGEKTR</sequence>
<accession>D5RQA2</accession>
<dbReference type="Pfam" id="PF02660">
    <property type="entry name" value="G3P_acyltransf"/>
    <property type="match status" value="1"/>
</dbReference>
<proteinExistence type="inferred from homology"/>
<dbReference type="GO" id="GO:0005886">
    <property type="term" value="C:plasma membrane"/>
    <property type="evidence" value="ECO:0007669"/>
    <property type="project" value="UniProtKB-SubCell"/>
</dbReference>
<dbReference type="Proteomes" id="UP000005324">
    <property type="component" value="Unassembled WGS sequence"/>
</dbReference>
<dbReference type="InterPro" id="IPR003811">
    <property type="entry name" value="G3P_acylTferase_PlsY"/>
</dbReference>
<comment type="subcellular location">
    <subcellularLocation>
        <location evidence="10">Cell membrane</location>
        <topology evidence="10">Multi-pass membrane protein</topology>
    </subcellularLocation>
</comment>
<feature type="transmembrane region" description="Helical" evidence="10">
    <location>
        <begin position="79"/>
        <end position="99"/>
    </location>
</feature>
<keyword evidence="9 10" id="KW-1208">Phospholipid metabolism</keyword>
<comment type="function">
    <text evidence="10">Catalyzes the transfer of an acyl group from acyl-phosphate (acyl-PO(4)) to glycerol-3-phosphate (G3P) to form lysophosphatidic acid (LPA). This enzyme utilizes acyl-phosphate as fatty acyl donor, but not acyl-CoA or acyl-ACP.</text>
</comment>
<keyword evidence="8 10" id="KW-0594">Phospholipid biosynthesis</keyword>
<keyword evidence="4 10" id="KW-0812">Transmembrane</keyword>
<evidence type="ECO:0000313" key="12">
    <source>
        <dbReference type="Proteomes" id="UP000005324"/>
    </source>
</evidence>
<keyword evidence="11" id="KW-0012">Acyltransferase</keyword>
<dbReference type="EC" id="2.3.1.275" evidence="10"/>
<evidence type="ECO:0000256" key="8">
    <source>
        <dbReference type="ARBA" id="ARBA00023209"/>
    </source>
</evidence>
<keyword evidence="7 10" id="KW-0472">Membrane</keyword>
<feature type="transmembrane region" description="Helical" evidence="10">
    <location>
        <begin position="150"/>
        <end position="173"/>
    </location>
</feature>
<name>D5RQA2_9PROT</name>
<protein>
    <recommendedName>
        <fullName evidence="10">Glycerol-3-phosphate acyltransferase</fullName>
    </recommendedName>
    <alternativeName>
        <fullName evidence="10">Acyl-PO4 G3P acyltransferase</fullName>
    </alternativeName>
    <alternativeName>
        <fullName evidence="10">Acyl-phosphate--glycerol-3-phosphate acyltransferase</fullName>
    </alternativeName>
    <alternativeName>
        <fullName evidence="10">G3P acyltransferase</fullName>
        <shortName evidence="10">GPAT</shortName>
        <ecNumber evidence="10">2.3.1.275</ecNumber>
    </alternativeName>
    <alternativeName>
        <fullName evidence="10">Lysophosphatidic acid synthase</fullName>
        <shortName evidence="10">LPA synthase</shortName>
    </alternativeName>
</protein>
<evidence type="ECO:0000256" key="5">
    <source>
        <dbReference type="ARBA" id="ARBA00022989"/>
    </source>
</evidence>
<comment type="caution">
    <text evidence="10">Lacks conserved residue(s) required for the propagation of feature annotation.</text>
</comment>
<keyword evidence="12" id="KW-1185">Reference proteome</keyword>
<dbReference type="HOGENOM" id="CLU_081254_1_0_5"/>
<dbReference type="EMBL" id="ADVL01000657">
    <property type="protein sequence ID" value="EFH10560.1"/>
    <property type="molecule type" value="Genomic_DNA"/>
</dbReference>
<evidence type="ECO:0000256" key="1">
    <source>
        <dbReference type="ARBA" id="ARBA00022475"/>
    </source>
</evidence>
<evidence type="ECO:0000313" key="11">
    <source>
        <dbReference type="EMBL" id="EFH10560.1"/>
    </source>
</evidence>
<evidence type="ECO:0000256" key="2">
    <source>
        <dbReference type="ARBA" id="ARBA00022516"/>
    </source>
</evidence>
<comment type="pathway">
    <text evidence="10">Lipid metabolism; phospholipid metabolism.</text>
</comment>
<dbReference type="RefSeq" id="WP_007002294.1">
    <property type="nucleotide sequence ID" value="NZ_GG770777.1"/>
</dbReference>
<evidence type="ECO:0000256" key="3">
    <source>
        <dbReference type="ARBA" id="ARBA00022679"/>
    </source>
</evidence>
<keyword evidence="3 10" id="KW-0808">Transferase</keyword>
<evidence type="ECO:0000256" key="10">
    <source>
        <dbReference type="HAMAP-Rule" id="MF_01043"/>
    </source>
</evidence>
<dbReference type="UniPathway" id="UPA00085"/>
<keyword evidence="2 10" id="KW-0444">Lipid biosynthesis</keyword>
<dbReference type="AlphaFoldDB" id="D5RQA2"/>
<dbReference type="SMART" id="SM01207">
    <property type="entry name" value="G3P_acyltransf"/>
    <property type="match status" value="1"/>
</dbReference>
<comment type="caution">
    <text evidence="11">The sequence shown here is derived from an EMBL/GenBank/DDBJ whole genome shotgun (WGS) entry which is preliminary data.</text>
</comment>
<dbReference type="PANTHER" id="PTHR30309">
    <property type="entry name" value="INNER MEMBRANE PROTEIN YGIH"/>
    <property type="match status" value="1"/>
</dbReference>
<comment type="subunit">
    <text evidence="10">Probably interacts with PlsX.</text>
</comment>
<dbReference type="PANTHER" id="PTHR30309:SF0">
    <property type="entry name" value="GLYCEROL-3-PHOSPHATE ACYLTRANSFERASE-RELATED"/>
    <property type="match status" value="1"/>
</dbReference>
<evidence type="ECO:0000256" key="4">
    <source>
        <dbReference type="ARBA" id="ARBA00022692"/>
    </source>
</evidence>
<dbReference type="GO" id="GO:0043772">
    <property type="term" value="F:acyl-phosphate glycerol-3-phosphate acyltransferase activity"/>
    <property type="evidence" value="ECO:0007669"/>
    <property type="project" value="UniProtKB-UniRule"/>
</dbReference>
<gene>
    <name evidence="10 11" type="primary">plsY</name>
    <name evidence="11" type="ORF">HMPREF0731_3264</name>
</gene>
<reference evidence="11 12" key="1">
    <citation type="submission" date="2010-04" db="EMBL/GenBank/DDBJ databases">
        <authorList>
            <person name="Qin X."/>
            <person name="Bachman B."/>
            <person name="Battles P."/>
            <person name="Bell A."/>
            <person name="Bess C."/>
            <person name="Bickham C."/>
            <person name="Chaboub L."/>
            <person name="Chen D."/>
            <person name="Coyle M."/>
            <person name="Deiros D.R."/>
            <person name="Dinh H."/>
            <person name="Forbes L."/>
            <person name="Fowler G."/>
            <person name="Francisco L."/>
            <person name="Fu Q."/>
            <person name="Gubbala S."/>
            <person name="Hale W."/>
            <person name="Han Y."/>
            <person name="Hemphill L."/>
            <person name="Highlander S.K."/>
            <person name="Hirani K."/>
            <person name="Hogues M."/>
            <person name="Jackson L."/>
            <person name="Jakkamsetti A."/>
            <person name="Javaid M."/>
            <person name="Jiang H."/>
            <person name="Korchina V."/>
            <person name="Kovar C."/>
            <person name="Lara F."/>
            <person name="Lee S."/>
            <person name="Mata R."/>
            <person name="Mathew T."/>
            <person name="Moen C."/>
            <person name="Morales K."/>
            <person name="Munidasa M."/>
            <person name="Nazareth L."/>
            <person name="Ngo R."/>
            <person name="Nguyen L."/>
            <person name="Okwuonu G."/>
            <person name="Ongeri F."/>
            <person name="Patil S."/>
            <person name="Petrosino J."/>
            <person name="Pham C."/>
            <person name="Pham P."/>
            <person name="Pu L.-L."/>
            <person name="Puazo M."/>
            <person name="Raj R."/>
            <person name="Reid J."/>
            <person name="Rouhana J."/>
            <person name="Saada N."/>
            <person name="Shang Y."/>
            <person name="Simmons D."/>
            <person name="Thornton R."/>
            <person name="Warren J."/>
            <person name="Weissenberger G."/>
            <person name="Zhang J."/>
            <person name="Zhang L."/>
            <person name="Zhou C."/>
            <person name="Zhu D."/>
            <person name="Muzny D."/>
            <person name="Worley K."/>
            <person name="Gibbs R."/>
        </authorList>
    </citation>
    <scope>NUCLEOTIDE SEQUENCE [LARGE SCALE GENOMIC DNA]</scope>
    <source>
        <strain evidence="11 12">ATCC 49957</strain>
    </source>
</reference>
<dbReference type="HAMAP" id="MF_01043">
    <property type="entry name" value="PlsY"/>
    <property type="match status" value="1"/>
</dbReference>
<comment type="similarity">
    <text evidence="10">Belongs to the PlsY family.</text>
</comment>
<keyword evidence="1 10" id="KW-1003">Cell membrane</keyword>
<dbReference type="NCBIfam" id="TIGR00023">
    <property type="entry name" value="glycerol-3-phosphate 1-O-acyltransferase PlsY"/>
    <property type="match status" value="1"/>
</dbReference>
<dbReference type="OrthoDB" id="9777124at2"/>
<organism evidence="11 12">
    <name type="scientific">Pseudoroseomonas cervicalis ATCC 49957</name>
    <dbReference type="NCBI Taxonomy" id="525371"/>
    <lineage>
        <taxon>Bacteria</taxon>
        <taxon>Pseudomonadati</taxon>
        <taxon>Pseudomonadota</taxon>
        <taxon>Alphaproteobacteria</taxon>
        <taxon>Acetobacterales</taxon>
        <taxon>Roseomonadaceae</taxon>
        <taxon>Roseomonas</taxon>
    </lineage>
</organism>
<evidence type="ECO:0000256" key="9">
    <source>
        <dbReference type="ARBA" id="ARBA00023264"/>
    </source>
</evidence>
<evidence type="ECO:0000256" key="6">
    <source>
        <dbReference type="ARBA" id="ARBA00023098"/>
    </source>
</evidence>
<evidence type="ECO:0000256" key="7">
    <source>
        <dbReference type="ARBA" id="ARBA00023136"/>
    </source>
</evidence>
<keyword evidence="5 10" id="KW-1133">Transmembrane helix</keyword>